<gene>
    <name evidence="2" type="ORF">CFAM422_011690</name>
</gene>
<feature type="transmembrane region" description="Helical" evidence="1">
    <location>
        <begin position="83"/>
        <end position="102"/>
    </location>
</feature>
<evidence type="ECO:0000313" key="2">
    <source>
        <dbReference type="EMBL" id="KAF3059044.1"/>
    </source>
</evidence>
<sequence>MSSMSYYTNASNSTGFDVSRLTTPENLRLAAAVLPAIAYPLLASGVAHVMLVWSAALNVWSYDKQARLYIEALDIEGQPHLHIHAWQIILTILYFSVGGGIGKNGPRQARPKDAIPGVLLLVMLLWSCSWAYALPSMEEIEMAYFTGLDLGPVTKLWTISSLVSIPGWFMLLGRHFAVLLSRLTARRVSWLFRFYQEDIEANAKAYIPYTFDDFFDDLSNLEHLRPDIDDSVPDIEYGATLSGKDGLFEWDELPRSFFTPEMITLFRDTISMLLVCITMWNLVVYQF</sequence>
<dbReference type="AlphaFoldDB" id="A0A9P4X6E7"/>
<feature type="transmembrane region" description="Helical" evidence="1">
    <location>
        <begin position="265"/>
        <end position="285"/>
    </location>
</feature>
<keyword evidence="1" id="KW-0472">Membrane</keyword>
<proteinExistence type="predicted"/>
<accession>A0A9P4X6E7</accession>
<protein>
    <submittedName>
        <fullName evidence="2">Uncharacterized protein</fullName>
    </submittedName>
</protein>
<evidence type="ECO:0000256" key="1">
    <source>
        <dbReference type="SAM" id="Phobius"/>
    </source>
</evidence>
<organism evidence="2 3">
    <name type="scientific">Trichoderma lentiforme</name>
    <dbReference type="NCBI Taxonomy" id="1567552"/>
    <lineage>
        <taxon>Eukaryota</taxon>
        <taxon>Fungi</taxon>
        <taxon>Dikarya</taxon>
        <taxon>Ascomycota</taxon>
        <taxon>Pezizomycotina</taxon>
        <taxon>Sordariomycetes</taxon>
        <taxon>Hypocreomycetidae</taxon>
        <taxon>Hypocreales</taxon>
        <taxon>Hypocreaceae</taxon>
        <taxon>Trichoderma</taxon>
    </lineage>
</organism>
<keyword evidence="3" id="KW-1185">Reference proteome</keyword>
<feature type="transmembrane region" description="Helical" evidence="1">
    <location>
        <begin position="114"/>
        <end position="133"/>
    </location>
</feature>
<comment type="caution">
    <text evidence="2">The sequence shown here is derived from an EMBL/GenBank/DDBJ whole genome shotgun (WGS) entry which is preliminary data.</text>
</comment>
<dbReference type="EMBL" id="QLNT01000025">
    <property type="protein sequence ID" value="KAF3059044.1"/>
    <property type="molecule type" value="Genomic_DNA"/>
</dbReference>
<name>A0A9P4X6E7_9HYPO</name>
<reference evidence="2 3" key="1">
    <citation type="submission" date="2018-06" db="EMBL/GenBank/DDBJ databases">
        <title>Genome analysis of cellulolytic fungus Trichoderma lentiforme CFAM-422.</title>
        <authorList>
            <person name="Steindorff A.S."/>
            <person name="Formighieri E.F."/>
            <person name="Midorikawa G.E.O."/>
            <person name="Tamietti M.S."/>
            <person name="Ramos E.Z."/>
            <person name="Silva A.S."/>
            <person name="Bon E.P.S."/>
            <person name="Mendes T.D."/>
            <person name="Damaso M.C.T."/>
            <person name="Favaro L.C.L."/>
        </authorList>
    </citation>
    <scope>NUCLEOTIDE SEQUENCE [LARGE SCALE GENOMIC DNA]</scope>
    <source>
        <strain evidence="2 3">CFAM-422</strain>
    </source>
</reference>
<dbReference type="Proteomes" id="UP000801864">
    <property type="component" value="Unassembled WGS sequence"/>
</dbReference>
<keyword evidence="1" id="KW-0812">Transmembrane</keyword>
<keyword evidence="1" id="KW-1133">Transmembrane helix</keyword>
<feature type="transmembrane region" description="Helical" evidence="1">
    <location>
        <begin position="153"/>
        <end position="172"/>
    </location>
</feature>
<evidence type="ECO:0000313" key="3">
    <source>
        <dbReference type="Proteomes" id="UP000801864"/>
    </source>
</evidence>
<feature type="transmembrane region" description="Helical" evidence="1">
    <location>
        <begin position="29"/>
        <end position="53"/>
    </location>
</feature>